<evidence type="ECO:0000313" key="6">
    <source>
        <dbReference type="EMBL" id="CAG2186927.1"/>
    </source>
</evidence>
<keyword evidence="3" id="KW-0862">Zinc</keyword>
<dbReference type="SUPFAM" id="SSF50156">
    <property type="entry name" value="PDZ domain-like"/>
    <property type="match status" value="1"/>
</dbReference>
<dbReference type="Proteomes" id="UP000683360">
    <property type="component" value="Unassembled WGS sequence"/>
</dbReference>
<dbReference type="GO" id="GO:0001725">
    <property type="term" value="C:stress fiber"/>
    <property type="evidence" value="ECO:0007669"/>
    <property type="project" value="TreeGrafter"/>
</dbReference>
<gene>
    <name evidence="6" type="ORF">MEDL_2440</name>
</gene>
<dbReference type="GO" id="GO:0031941">
    <property type="term" value="C:filamentous actin"/>
    <property type="evidence" value="ECO:0007669"/>
    <property type="project" value="TreeGrafter"/>
</dbReference>
<dbReference type="GO" id="GO:0003779">
    <property type="term" value="F:actin binding"/>
    <property type="evidence" value="ECO:0007669"/>
    <property type="project" value="TreeGrafter"/>
</dbReference>
<dbReference type="InterPro" id="IPR036034">
    <property type="entry name" value="PDZ_sf"/>
</dbReference>
<evidence type="ECO:0000313" key="7">
    <source>
        <dbReference type="Proteomes" id="UP000683360"/>
    </source>
</evidence>
<dbReference type="PANTHER" id="PTHR24214">
    <property type="entry name" value="PDZ AND LIM DOMAIN PROTEIN ZASP"/>
    <property type="match status" value="1"/>
</dbReference>
<dbReference type="GO" id="GO:0051371">
    <property type="term" value="F:muscle alpha-actinin binding"/>
    <property type="evidence" value="ECO:0007669"/>
    <property type="project" value="TreeGrafter"/>
</dbReference>
<dbReference type="GO" id="GO:0061061">
    <property type="term" value="P:muscle structure development"/>
    <property type="evidence" value="ECO:0007669"/>
    <property type="project" value="TreeGrafter"/>
</dbReference>
<dbReference type="FunFam" id="2.30.42.10:FF:000055">
    <property type="entry name" value="PDZ and LIM domain protein 3"/>
    <property type="match status" value="1"/>
</dbReference>
<dbReference type="GO" id="GO:0030036">
    <property type="term" value="P:actin cytoskeleton organization"/>
    <property type="evidence" value="ECO:0007669"/>
    <property type="project" value="TreeGrafter"/>
</dbReference>
<feature type="compositionally biased region" description="Low complexity" evidence="4">
    <location>
        <begin position="225"/>
        <end position="237"/>
    </location>
</feature>
<evidence type="ECO:0000256" key="4">
    <source>
        <dbReference type="SAM" id="MobiDB-lite"/>
    </source>
</evidence>
<dbReference type="GO" id="GO:0005737">
    <property type="term" value="C:cytoplasm"/>
    <property type="evidence" value="ECO:0007669"/>
    <property type="project" value="UniProtKB-SubCell"/>
</dbReference>
<dbReference type="PROSITE" id="PS50106">
    <property type="entry name" value="PDZ"/>
    <property type="match status" value="1"/>
</dbReference>
<reference evidence="6" key="1">
    <citation type="submission" date="2021-03" db="EMBL/GenBank/DDBJ databases">
        <authorList>
            <person name="Bekaert M."/>
        </authorList>
    </citation>
    <scope>NUCLEOTIDE SEQUENCE</scope>
</reference>
<dbReference type="OrthoDB" id="44841at2759"/>
<dbReference type="GO" id="GO:0005912">
    <property type="term" value="C:adherens junction"/>
    <property type="evidence" value="ECO:0007669"/>
    <property type="project" value="TreeGrafter"/>
</dbReference>
<name>A0A8S3PS94_MYTED</name>
<feature type="compositionally biased region" description="Polar residues" evidence="4">
    <location>
        <begin position="185"/>
        <end position="196"/>
    </location>
</feature>
<organism evidence="6 7">
    <name type="scientific">Mytilus edulis</name>
    <name type="common">Blue mussel</name>
    <dbReference type="NCBI Taxonomy" id="6550"/>
    <lineage>
        <taxon>Eukaryota</taxon>
        <taxon>Metazoa</taxon>
        <taxon>Spiralia</taxon>
        <taxon>Lophotrochozoa</taxon>
        <taxon>Mollusca</taxon>
        <taxon>Bivalvia</taxon>
        <taxon>Autobranchia</taxon>
        <taxon>Pteriomorphia</taxon>
        <taxon>Mytilida</taxon>
        <taxon>Mytiloidea</taxon>
        <taxon>Mytilidae</taxon>
        <taxon>Mytilinae</taxon>
        <taxon>Mytilus</taxon>
    </lineage>
</organism>
<dbReference type="Gene3D" id="2.30.42.10">
    <property type="match status" value="1"/>
</dbReference>
<comment type="caution">
    <text evidence="6">The sequence shown here is derived from an EMBL/GenBank/DDBJ whole genome shotgun (WGS) entry which is preliminary data.</text>
</comment>
<feature type="compositionally biased region" description="Polar residues" evidence="4">
    <location>
        <begin position="238"/>
        <end position="255"/>
    </location>
</feature>
<evidence type="ECO:0000256" key="1">
    <source>
        <dbReference type="ARBA" id="ARBA00004496"/>
    </source>
</evidence>
<keyword evidence="2" id="KW-0963">Cytoplasm</keyword>
<dbReference type="Pfam" id="PF00595">
    <property type="entry name" value="PDZ"/>
    <property type="match status" value="1"/>
</dbReference>
<evidence type="ECO:0000256" key="3">
    <source>
        <dbReference type="ARBA" id="ARBA00023038"/>
    </source>
</evidence>
<sequence>MYTVTLKGGSPWGFRFQGGCDFNEPIKIAKINPNSKAYKEGIKVGDYIEHINGQKTEGLLHNDVQQIIKCANKELTLDLRSCKSPMMNGQINGDIHPIEAQIISGIFRATPHYIQPQRKTTADDYKPISYHTISTTTNSSSSRPPSSVKVNPSPYRGKYMFVCRCSMGSVISIASLWSTTSCYTSDSARSTPQTSPACRRRQPPLPLPKPITTGGRSRRQIFEHSSSLGSSARSLVSPNRSLGSPSRSISPATSDHSSKGMQMFLRQMEKLSRYSDDEGSCHALHDPVLK</sequence>
<comment type="subcellular location">
    <subcellularLocation>
        <location evidence="1">Cytoplasm</location>
    </subcellularLocation>
</comment>
<dbReference type="SMART" id="SM00228">
    <property type="entry name" value="PDZ"/>
    <property type="match status" value="1"/>
</dbReference>
<keyword evidence="3" id="KW-0479">Metal-binding</keyword>
<keyword evidence="7" id="KW-1185">Reference proteome</keyword>
<keyword evidence="3" id="KW-0440">LIM domain</keyword>
<accession>A0A8S3PS94</accession>
<dbReference type="AlphaFoldDB" id="A0A8S3PS94"/>
<evidence type="ECO:0000259" key="5">
    <source>
        <dbReference type="PROSITE" id="PS50106"/>
    </source>
</evidence>
<feature type="region of interest" description="Disordered" evidence="4">
    <location>
        <begin position="185"/>
        <end position="270"/>
    </location>
</feature>
<dbReference type="PANTHER" id="PTHR24214:SF38">
    <property type="entry name" value="PDZ AND LIM DOMAIN PROTEIN ZASP-RELATED"/>
    <property type="match status" value="1"/>
</dbReference>
<proteinExistence type="predicted"/>
<evidence type="ECO:0000256" key="2">
    <source>
        <dbReference type="ARBA" id="ARBA00022490"/>
    </source>
</evidence>
<dbReference type="InterPro" id="IPR001478">
    <property type="entry name" value="PDZ"/>
</dbReference>
<feature type="domain" description="PDZ" evidence="5">
    <location>
        <begin position="9"/>
        <end position="83"/>
    </location>
</feature>
<protein>
    <submittedName>
        <fullName evidence="6">LDB3</fullName>
    </submittedName>
</protein>
<dbReference type="InterPro" id="IPR050604">
    <property type="entry name" value="PDZ-LIM_domain"/>
</dbReference>
<dbReference type="EMBL" id="CAJPWZ010000150">
    <property type="protein sequence ID" value="CAG2186927.1"/>
    <property type="molecule type" value="Genomic_DNA"/>
</dbReference>